<evidence type="ECO:0000313" key="2">
    <source>
        <dbReference type="EMBL" id="EMR67864.1"/>
    </source>
</evidence>
<dbReference type="EMBL" id="KB706336">
    <property type="protein sequence ID" value="EMR67864.1"/>
    <property type="molecule type" value="Genomic_DNA"/>
</dbReference>
<dbReference type="InterPro" id="IPR029058">
    <property type="entry name" value="AB_hydrolase_fold"/>
</dbReference>
<dbReference type="Gene3D" id="3.40.50.1820">
    <property type="entry name" value="alpha/beta hydrolase"/>
    <property type="match status" value="2"/>
</dbReference>
<protein>
    <submittedName>
        <fullName evidence="2">Putative secretory protein</fullName>
    </submittedName>
</protein>
<dbReference type="OMA" id="ETWYAKA"/>
<gene>
    <name evidence="2" type="ORF">UCREL1_5131</name>
</gene>
<dbReference type="OrthoDB" id="5382058at2759"/>
<evidence type="ECO:0000259" key="1">
    <source>
        <dbReference type="Pfam" id="PF12697"/>
    </source>
</evidence>
<dbReference type="PANTHER" id="PTHR34853">
    <property type="match status" value="1"/>
</dbReference>
<keyword evidence="3" id="KW-1185">Reference proteome</keyword>
<dbReference type="PANTHER" id="PTHR34853:SF1">
    <property type="entry name" value="LIPASE 5"/>
    <property type="match status" value="1"/>
</dbReference>
<dbReference type="STRING" id="1287681.M7SN77"/>
<dbReference type="GO" id="GO:0004806">
    <property type="term" value="F:triacylglycerol lipase activity"/>
    <property type="evidence" value="ECO:0007669"/>
    <property type="project" value="InterPro"/>
</dbReference>
<name>M7SN77_EUTLA</name>
<proteinExistence type="predicted"/>
<dbReference type="eggNOG" id="ENOG502SHFS">
    <property type="taxonomic scope" value="Eukaryota"/>
</dbReference>
<reference evidence="3" key="1">
    <citation type="journal article" date="2013" name="Genome Announc.">
        <title>Draft genome sequence of the grapevine dieback fungus Eutypa lata UCR-EL1.</title>
        <authorList>
            <person name="Blanco-Ulate B."/>
            <person name="Rolshausen P.E."/>
            <person name="Cantu D."/>
        </authorList>
    </citation>
    <scope>NUCLEOTIDE SEQUENCE [LARGE SCALE GENOMIC DNA]</scope>
    <source>
        <strain evidence="3">UCR-EL1</strain>
    </source>
</reference>
<accession>M7SN77</accession>
<dbReference type="GO" id="GO:0016042">
    <property type="term" value="P:lipid catabolic process"/>
    <property type="evidence" value="ECO:0007669"/>
    <property type="project" value="InterPro"/>
</dbReference>
<dbReference type="AlphaFoldDB" id="M7SN77"/>
<dbReference type="KEGG" id="ela:UCREL1_5131"/>
<dbReference type="Proteomes" id="UP000012174">
    <property type="component" value="Unassembled WGS sequence"/>
</dbReference>
<dbReference type="HOGENOM" id="CLU_029538_1_1_1"/>
<sequence>MSRRLKVSQIGVEYPIIFMMHLLPTALLSAVTAVAQAPPAAQHSTSFNSSFALSPEQIKAASLTETQATNLNNVFNFDRSQLANGGPHEDDFYSLPPLFTTNGSDPPPQEPGTLLKVQDFTDTSPFVVPPNTALSRILYTTKNHNGTVLPASAYVLWPYQARKLSARDSSAGAPAVLWAHGTSGFFASAAPSSHRALWYGDEAPFTLALAGYAVVAPDYAGLGISQSWDGSVIPHQYLASRASAQDSLYALRAAREAFERLLGEEFVVMGHSQGGAVAWRIAELLAASPDEFADLEGGYLGTVSGSPTTDLFTGIPEFILPWVGMMLDTIFPSFDLSSWLTPLGIARVELLKQLEGSFGATTQLFYTGEEVIQENWRDTWYVSAYAGLADAGKKAFKGPLLILQGTLDVYVPYDVTTATVQDTCVAYPGVDLEYVVANGTQHVPALDATRQIWLGWIQDRFEAVPLTKKGCVRTDLQSFLPIERYQNSGNSFPLWAGATEYSYEIPLGL</sequence>
<dbReference type="InterPro" id="IPR005152">
    <property type="entry name" value="Lipase_secreted"/>
</dbReference>
<dbReference type="SUPFAM" id="SSF53474">
    <property type="entry name" value="alpha/beta-Hydrolases"/>
    <property type="match status" value="1"/>
</dbReference>
<evidence type="ECO:0000313" key="3">
    <source>
        <dbReference type="Proteomes" id="UP000012174"/>
    </source>
</evidence>
<feature type="domain" description="AB hydrolase-1" evidence="1">
    <location>
        <begin position="176"/>
        <end position="448"/>
    </location>
</feature>
<organism evidence="2 3">
    <name type="scientific">Eutypa lata (strain UCR-EL1)</name>
    <name type="common">Grapevine dieback disease fungus</name>
    <name type="synonym">Eutypa armeniacae</name>
    <dbReference type="NCBI Taxonomy" id="1287681"/>
    <lineage>
        <taxon>Eukaryota</taxon>
        <taxon>Fungi</taxon>
        <taxon>Dikarya</taxon>
        <taxon>Ascomycota</taxon>
        <taxon>Pezizomycotina</taxon>
        <taxon>Sordariomycetes</taxon>
        <taxon>Xylariomycetidae</taxon>
        <taxon>Xylariales</taxon>
        <taxon>Diatrypaceae</taxon>
        <taxon>Eutypa</taxon>
    </lineage>
</organism>
<dbReference type="InterPro" id="IPR000073">
    <property type="entry name" value="AB_hydrolase_1"/>
</dbReference>
<dbReference type="Pfam" id="PF12697">
    <property type="entry name" value="Abhydrolase_6"/>
    <property type="match status" value="1"/>
</dbReference>